<feature type="region of interest" description="Disordered" evidence="1">
    <location>
        <begin position="1"/>
        <end position="21"/>
    </location>
</feature>
<protein>
    <submittedName>
        <fullName evidence="2">Uncharacterized protein</fullName>
    </submittedName>
</protein>
<dbReference type="EMBL" id="JAQQWP010000006">
    <property type="protein sequence ID" value="KAK8115013.1"/>
    <property type="molecule type" value="Genomic_DNA"/>
</dbReference>
<evidence type="ECO:0000256" key="1">
    <source>
        <dbReference type="SAM" id="MobiDB-lite"/>
    </source>
</evidence>
<feature type="compositionally biased region" description="Polar residues" evidence="1">
    <location>
        <begin position="1"/>
        <end position="12"/>
    </location>
</feature>
<organism evidence="2 3">
    <name type="scientific">Apiospora kogelbergensis</name>
    <dbReference type="NCBI Taxonomy" id="1337665"/>
    <lineage>
        <taxon>Eukaryota</taxon>
        <taxon>Fungi</taxon>
        <taxon>Dikarya</taxon>
        <taxon>Ascomycota</taxon>
        <taxon>Pezizomycotina</taxon>
        <taxon>Sordariomycetes</taxon>
        <taxon>Xylariomycetidae</taxon>
        <taxon>Amphisphaeriales</taxon>
        <taxon>Apiosporaceae</taxon>
        <taxon>Apiospora</taxon>
    </lineage>
</organism>
<feature type="region of interest" description="Disordered" evidence="1">
    <location>
        <begin position="64"/>
        <end position="91"/>
    </location>
</feature>
<sequence>MQPNYGIGTTSMYADGTRDEDARCGRVRSERQEAGMEFGQKYSVLEPGQVGRVLAGTSCLPPTTTTGVRPCSLNHESLAPKSLEPVAAGAR</sequence>
<accession>A0AAW0QXB5</accession>
<comment type="caution">
    <text evidence="2">The sequence shown here is derived from an EMBL/GenBank/DDBJ whole genome shotgun (WGS) entry which is preliminary data.</text>
</comment>
<dbReference type="AlphaFoldDB" id="A0AAW0QXB5"/>
<reference evidence="2 3" key="1">
    <citation type="submission" date="2023-01" db="EMBL/GenBank/DDBJ databases">
        <title>Analysis of 21 Apiospora genomes using comparative genomics revels a genus with tremendous synthesis potential of carbohydrate active enzymes and secondary metabolites.</title>
        <authorList>
            <person name="Sorensen T."/>
        </authorList>
    </citation>
    <scope>NUCLEOTIDE SEQUENCE [LARGE SCALE GENOMIC DNA]</scope>
    <source>
        <strain evidence="2 3">CBS 117206</strain>
    </source>
</reference>
<gene>
    <name evidence="2" type="ORF">PG999_007082</name>
</gene>
<dbReference type="Proteomes" id="UP001392437">
    <property type="component" value="Unassembled WGS sequence"/>
</dbReference>
<evidence type="ECO:0000313" key="2">
    <source>
        <dbReference type="EMBL" id="KAK8115013.1"/>
    </source>
</evidence>
<evidence type="ECO:0000313" key="3">
    <source>
        <dbReference type="Proteomes" id="UP001392437"/>
    </source>
</evidence>
<keyword evidence="3" id="KW-1185">Reference proteome</keyword>
<name>A0AAW0QXB5_9PEZI</name>
<proteinExistence type="predicted"/>